<protein>
    <recommendedName>
        <fullName evidence="1">Endonuclease/exonuclease/phosphatase domain-containing protein</fullName>
    </recommendedName>
</protein>
<dbReference type="Proteomes" id="UP001186944">
    <property type="component" value="Unassembled WGS sequence"/>
</dbReference>
<dbReference type="Gene3D" id="3.60.10.10">
    <property type="entry name" value="Endonuclease/exonuclease/phosphatase"/>
    <property type="match status" value="1"/>
</dbReference>
<feature type="domain" description="Endonuclease/exonuclease/phosphatase" evidence="1">
    <location>
        <begin position="5"/>
        <end position="234"/>
    </location>
</feature>
<accession>A0AA88YFF0</accession>
<dbReference type="AlphaFoldDB" id="A0AA88YFF0"/>
<evidence type="ECO:0000259" key="1">
    <source>
        <dbReference type="Pfam" id="PF03372"/>
    </source>
</evidence>
<dbReference type="SUPFAM" id="SSF56219">
    <property type="entry name" value="DNase I-like"/>
    <property type="match status" value="1"/>
</dbReference>
<evidence type="ECO:0000313" key="2">
    <source>
        <dbReference type="EMBL" id="KAK3103870.1"/>
    </source>
</evidence>
<keyword evidence="3" id="KW-1185">Reference proteome</keyword>
<dbReference type="Pfam" id="PF03372">
    <property type="entry name" value="Exo_endo_phos"/>
    <property type="match status" value="1"/>
</dbReference>
<name>A0AA88YFF0_PINIB</name>
<dbReference type="InterPro" id="IPR036691">
    <property type="entry name" value="Endo/exonu/phosph_ase_sf"/>
</dbReference>
<organism evidence="2 3">
    <name type="scientific">Pinctada imbricata</name>
    <name type="common">Atlantic pearl-oyster</name>
    <name type="synonym">Pinctada martensii</name>
    <dbReference type="NCBI Taxonomy" id="66713"/>
    <lineage>
        <taxon>Eukaryota</taxon>
        <taxon>Metazoa</taxon>
        <taxon>Spiralia</taxon>
        <taxon>Lophotrochozoa</taxon>
        <taxon>Mollusca</taxon>
        <taxon>Bivalvia</taxon>
        <taxon>Autobranchia</taxon>
        <taxon>Pteriomorphia</taxon>
        <taxon>Pterioida</taxon>
        <taxon>Pterioidea</taxon>
        <taxon>Pteriidae</taxon>
        <taxon>Pinctada</taxon>
    </lineage>
</organism>
<dbReference type="EMBL" id="VSWD01000005">
    <property type="protein sequence ID" value="KAK3103870.1"/>
    <property type="molecule type" value="Genomic_DNA"/>
</dbReference>
<sequence length="308" mass="34842">MVLIMSWNVRGVISSTVSLCSLLDNTDCDVAVISEHKLRQSSSNFFDSMHGNYNGYVKLDQSNYDSGNSFIGKGGVAILVNKSLNFSVTEVSCYDSDRVVGIQLVDNQRNYIYIFGVYMPSENDIDSYMHHISILESLYNYYSVYGNVVLAGDMNASCLDSYGVNSAKCRILKSFVETCDLCIPMIDVDVKGESHTFVVKQTMLDYIFVPKSNSNNLLSYKIFEEGSICMTSDHLPILVEIQFNCLKHYLTRSTTSLPAWHRASALDIDKYRDSVHVKLFELKDRDLTSVSEIDQFFSEFTQILRECA</sequence>
<dbReference type="InterPro" id="IPR005135">
    <property type="entry name" value="Endo/exonuclease/phosphatase"/>
</dbReference>
<dbReference type="GO" id="GO:0003824">
    <property type="term" value="F:catalytic activity"/>
    <property type="evidence" value="ECO:0007669"/>
    <property type="project" value="InterPro"/>
</dbReference>
<reference evidence="2" key="1">
    <citation type="submission" date="2019-08" db="EMBL/GenBank/DDBJ databases">
        <title>The improved chromosome-level genome for the pearl oyster Pinctada fucata martensii using PacBio sequencing and Hi-C.</title>
        <authorList>
            <person name="Zheng Z."/>
        </authorList>
    </citation>
    <scope>NUCLEOTIDE SEQUENCE</scope>
    <source>
        <strain evidence="2">ZZ-2019</strain>
        <tissue evidence="2">Adductor muscle</tissue>
    </source>
</reference>
<comment type="caution">
    <text evidence="2">The sequence shown here is derived from an EMBL/GenBank/DDBJ whole genome shotgun (WGS) entry which is preliminary data.</text>
</comment>
<proteinExistence type="predicted"/>
<evidence type="ECO:0000313" key="3">
    <source>
        <dbReference type="Proteomes" id="UP001186944"/>
    </source>
</evidence>
<gene>
    <name evidence="2" type="ORF">FSP39_022522</name>
</gene>